<dbReference type="OrthoDB" id="883011at2"/>
<keyword evidence="2" id="KW-1185">Reference proteome</keyword>
<dbReference type="STRING" id="651662.SAMN04488069_11934"/>
<evidence type="ECO:0000313" key="1">
    <source>
        <dbReference type="EMBL" id="SDY92813.1"/>
    </source>
</evidence>
<sequence length="105" mass="11563">MASTSAPAPISFKVTLDNTDLTIKASTLAELLDGTRMLKKDIVALWNINPRTYDKRHDQPGGMTQDELHKLAAALKVPYLDIAKLVYQECAADPNARKTPLNKAE</sequence>
<gene>
    <name evidence="1" type="ORF">SAMN04488069_11934</name>
</gene>
<dbReference type="EMBL" id="FNOV01000019">
    <property type="protein sequence ID" value="SDY92813.1"/>
    <property type="molecule type" value="Genomic_DNA"/>
</dbReference>
<protein>
    <submittedName>
        <fullName evidence="1">Uncharacterized protein</fullName>
    </submittedName>
</protein>
<dbReference type="Proteomes" id="UP000199249">
    <property type="component" value="Unassembled WGS sequence"/>
</dbReference>
<accession>A0A1H3NVV9</accession>
<dbReference type="AlphaFoldDB" id="A0A1H3NVV9"/>
<name>A0A1H3NVV9_9BACT</name>
<evidence type="ECO:0000313" key="2">
    <source>
        <dbReference type="Proteomes" id="UP000199249"/>
    </source>
</evidence>
<dbReference type="RefSeq" id="WP_092743615.1">
    <property type="nucleotide sequence ID" value="NZ_FNOV01000019.1"/>
</dbReference>
<reference evidence="2" key="1">
    <citation type="submission" date="2016-10" db="EMBL/GenBank/DDBJ databases">
        <authorList>
            <person name="Varghese N."/>
            <person name="Submissions S."/>
        </authorList>
    </citation>
    <scope>NUCLEOTIDE SEQUENCE [LARGE SCALE GENOMIC DNA]</scope>
    <source>
        <strain evidence="2">CGMCC 1.8975</strain>
    </source>
</reference>
<organism evidence="1 2">
    <name type="scientific">Hymenobacter psychrophilus</name>
    <dbReference type="NCBI Taxonomy" id="651662"/>
    <lineage>
        <taxon>Bacteria</taxon>
        <taxon>Pseudomonadati</taxon>
        <taxon>Bacteroidota</taxon>
        <taxon>Cytophagia</taxon>
        <taxon>Cytophagales</taxon>
        <taxon>Hymenobacteraceae</taxon>
        <taxon>Hymenobacter</taxon>
    </lineage>
</organism>
<proteinExistence type="predicted"/>